<reference evidence="10 11" key="1">
    <citation type="submission" date="2025-04" db="UniProtKB">
        <authorList>
            <consortium name="RefSeq"/>
        </authorList>
    </citation>
    <scope>IDENTIFICATION</scope>
</reference>
<feature type="domain" description="MARVEL" evidence="8">
    <location>
        <begin position="18"/>
        <end position="169"/>
    </location>
</feature>
<dbReference type="OrthoDB" id="10041611at2759"/>
<gene>
    <name evidence="10 11" type="primary">SYNGR4</name>
</gene>
<keyword evidence="3 6" id="KW-0812">Transmembrane</keyword>
<comment type="similarity">
    <text evidence="2">Belongs to the synaptogyrin family.</text>
</comment>
<keyword evidence="9" id="KW-1185">Reference proteome</keyword>
<feature type="transmembrane region" description="Helical" evidence="7">
    <location>
        <begin position="141"/>
        <end position="163"/>
    </location>
</feature>
<evidence type="ECO:0000256" key="5">
    <source>
        <dbReference type="ARBA" id="ARBA00023136"/>
    </source>
</evidence>
<evidence type="ECO:0000259" key="8">
    <source>
        <dbReference type="PROSITE" id="PS51225"/>
    </source>
</evidence>
<dbReference type="GeneID" id="117368434"/>
<evidence type="ECO:0000256" key="2">
    <source>
        <dbReference type="ARBA" id="ARBA00010252"/>
    </source>
</evidence>
<dbReference type="PANTHER" id="PTHR10838:SF22">
    <property type="entry name" value="SYNAPTOGYRIN-4"/>
    <property type="match status" value="1"/>
</dbReference>
<evidence type="ECO:0000256" key="6">
    <source>
        <dbReference type="PROSITE-ProRule" id="PRU00581"/>
    </source>
</evidence>
<dbReference type="PANTHER" id="PTHR10838">
    <property type="entry name" value="SYNAPTOGYRIN"/>
    <property type="match status" value="1"/>
</dbReference>
<organism evidence="9 11">
    <name type="scientific">Geotrypetes seraphini</name>
    <name type="common">Gaboon caecilian</name>
    <name type="synonym">Caecilia seraphini</name>
    <dbReference type="NCBI Taxonomy" id="260995"/>
    <lineage>
        <taxon>Eukaryota</taxon>
        <taxon>Metazoa</taxon>
        <taxon>Chordata</taxon>
        <taxon>Craniata</taxon>
        <taxon>Vertebrata</taxon>
        <taxon>Euteleostomi</taxon>
        <taxon>Amphibia</taxon>
        <taxon>Gymnophiona</taxon>
        <taxon>Geotrypetes</taxon>
    </lineage>
</organism>
<keyword evidence="4 7" id="KW-1133">Transmembrane helix</keyword>
<name>A0A6P8SGG2_GEOSA</name>
<protein>
    <submittedName>
        <fullName evidence="10 11">Synaptogyrin-4 isoform X1</fullName>
    </submittedName>
</protein>
<evidence type="ECO:0000256" key="3">
    <source>
        <dbReference type="ARBA" id="ARBA00022692"/>
    </source>
</evidence>
<dbReference type="Proteomes" id="UP000515159">
    <property type="component" value="Chromosome 10"/>
</dbReference>
<evidence type="ECO:0000256" key="1">
    <source>
        <dbReference type="ARBA" id="ARBA00004141"/>
    </source>
</evidence>
<sequence length="220" mass="24236">MAFLSHLQWLLKNKIFLFVIKPLTLTRSVAWLFALVVSGNLVTEGYQNTPWSSELHCVLNSNPLACGYGIGVGLLGFLVCVIFLGLDAVENLITKASIFKAIIIMDLVVSMLWSFLWFIGFCFLTHQWALSDSPHSVLGRTAARISIAFSFFSIPCWGTLVYLSILRLQSAPHVLYARSLHELGTSSTELGHLCFTDSVEFHTLSSGGAVVGKNDPLPKN</sequence>
<dbReference type="Pfam" id="PF01284">
    <property type="entry name" value="MARVEL"/>
    <property type="match status" value="1"/>
</dbReference>
<feature type="transmembrane region" description="Helical" evidence="7">
    <location>
        <begin position="101"/>
        <end position="129"/>
    </location>
</feature>
<feature type="transmembrane region" description="Helical" evidence="7">
    <location>
        <begin position="15"/>
        <end position="37"/>
    </location>
</feature>
<evidence type="ECO:0000256" key="4">
    <source>
        <dbReference type="ARBA" id="ARBA00022989"/>
    </source>
</evidence>
<dbReference type="GO" id="GO:0030672">
    <property type="term" value="C:synaptic vesicle membrane"/>
    <property type="evidence" value="ECO:0007669"/>
    <property type="project" value="TreeGrafter"/>
</dbReference>
<dbReference type="GO" id="GO:0031594">
    <property type="term" value="C:neuromuscular junction"/>
    <property type="evidence" value="ECO:0007669"/>
    <property type="project" value="TreeGrafter"/>
</dbReference>
<feature type="transmembrane region" description="Helical" evidence="7">
    <location>
        <begin position="68"/>
        <end position="89"/>
    </location>
</feature>
<keyword evidence="5 6" id="KW-0472">Membrane</keyword>
<comment type="subcellular location">
    <subcellularLocation>
        <location evidence="1">Membrane</location>
        <topology evidence="1">Multi-pass membrane protein</topology>
    </subcellularLocation>
</comment>
<dbReference type="RefSeq" id="XP_033817980.1">
    <property type="nucleotide sequence ID" value="XM_033962089.1"/>
</dbReference>
<evidence type="ECO:0000313" key="10">
    <source>
        <dbReference type="RefSeq" id="XP_033817978.1"/>
    </source>
</evidence>
<proteinExistence type="inferred from homology"/>
<dbReference type="InterPro" id="IPR008253">
    <property type="entry name" value="Marvel"/>
</dbReference>
<evidence type="ECO:0000313" key="9">
    <source>
        <dbReference type="Proteomes" id="UP000515159"/>
    </source>
</evidence>
<dbReference type="KEGG" id="gsh:117368434"/>
<evidence type="ECO:0000313" key="11">
    <source>
        <dbReference type="RefSeq" id="XP_033817980.1"/>
    </source>
</evidence>
<evidence type="ECO:0000256" key="7">
    <source>
        <dbReference type="SAM" id="Phobius"/>
    </source>
</evidence>
<dbReference type="CTD" id="23546"/>
<dbReference type="RefSeq" id="XP_033817978.1">
    <property type="nucleotide sequence ID" value="XM_033962087.1"/>
</dbReference>
<dbReference type="AlphaFoldDB" id="A0A6P8SGG2"/>
<dbReference type="InterPro" id="IPR016579">
    <property type="entry name" value="Synaptogyrin"/>
</dbReference>
<accession>A0A6P8SGG2</accession>
<dbReference type="PROSITE" id="PS51225">
    <property type="entry name" value="MARVEL"/>
    <property type="match status" value="1"/>
</dbReference>